<dbReference type="CDD" id="cd00093">
    <property type="entry name" value="HTH_XRE"/>
    <property type="match status" value="1"/>
</dbReference>
<proteinExistence type="predicted"/>
<feature type="domain" description="HTH cro/C1-type" evidence="2">
    <location>
        <begin position="4"/>
        <end position="58"/>
    </location>
</feature>
<dbReference type="Gene3D" id="1.10.260.40">
    <property type="entry name" value="lambda repressor-like DNA-binding domains"/>
    <property type="match status" value="1"/>
</dbReference>
<dbReference type="SUPFAM" id="SSF47413">
    <property type="entry name" value="lambda repressor-like DNA-binding domains"/>
    <property type="match status" value="1"/>
</dbReference>
<name>A0AB38X7G6_LEVBR</name>
<evidence type="ECO:0000259" key="2">
    <source>
        <dbReference type="PROSITE" id="PS50943"/>
    </source>
</evidence>
<dbReference type="InterPro" id="IPR001387">
    <property type="entry name" value="Cro/C1-type_HTH"/>
</dbReference>
<keyword evidence="1" id="KW-0238">DNA-binding</keyword>
<organism evidence="3 4">
    <name type="scientific">Levilactobacillus brevis</name>
    <name type="common">Lactobacillus brevis</name>
    <dbReference type="NCBI Taxonomy" id="1580"/>
    <lineage>
        <taxon>Bacteria</taxon>
        <taxon>Bacillati</taxon>
        <taxon>Bacillota</taxon>
        <taxon>Bacilli</taxon>
        <taxon>Lactobacillales</taxon>
        <taxon>Lactobacillaceae</taxon>
        <taxon>Levilactobacillus</taxon>
    </lineage>
</organism>
<reference evidence="3" key="1">
    <citation type="submission" date="2022-11" db="EMBL/GenBank/DDBJ databases">
        <title>Whole genome sequence of Levilactobacillus brevis SMB091.</title>
        <authorList>
            <person name="Kim J.-M."/>
            <person name="Kim O.-C."/>
            <person name="Choi Y.H."/>
            <person name="Han N.S."/>
            <person name="Hurh B."/>
        </authorList>
    </citation>
    <scope>NUCLEOTIDE SEQUENCE</scope>
    <source>
        <strain evidence="3">SMB091</strain>
    </source>
</reference>
<dbReference type="GO" id="GO:0005829">
    <property type="term" value="C:cytosol"/>
    <property type="evidence" value="ECO:0007669"/>
    <property type="project" value="TreeGrafter"/>
</dbReference>
<dbReference type="AlphaFoldDB" id="A0AB38X7G6"/>
<dbReference type="Proteomes" id="UP001164768">
    <property type="component" value="Chromosome"/>
</dbReference>
<dbReference type="RefSeq" id="WP_251919547.1">
    <property type="nucleotide sequence ID" value="NZ_CP113117.1"/>
</dbReference>
<dbReference type="InterPro" id="IPR050807">
    <property type="entry name" value="TransReg_Diox_bact_type"/>
</dbReference>
<evidence type="ECO:0000313" key="4">
    <source>
        <dbReference type="Proteomes" id="UP001164768"/>
    </source>
</evidence>
<dbReference type="SMART" id="SM00530">
    <property type="entry name" value="HTH_XRE"/>
    <property type="match status" value="1"/>
</dbReference>
<accession>A0AB38X7G6</accession>
<dbReference type="EMBL" id="CP113117">
    <property type="protein sequence ID" value="WAD02629.1"/>
    <property type="molecule type" value="Genomic_DNA"/>
</dbReference>
<protein>
    <submittedName>
        <fullName evidence="3">Helix-turn-helix transcriptional regulator</fullName>
    </submittedName>
</protein>
<dbReference type="PANTHER" id="PTHR46797:SF1">
    <property type="entry name" value="METHYLPHOSPHONATE SYNTHASE"/>
    <property type="match status" value="1"/>
</dbReference>
<gene>
    <name evidence="3" type="ORF">ORR04_05480</name>
</gene>
<dbReference type="PROSITE" id="PS50943">
    <property type="entry name" value="HTH_CROC1"/>
    <property type="match status" value="1"/>
</dbReference>
<dbReference type="GO" id="GO:0003700">
    <property type="term" value="F:DNA-binding transcription factor activity"/>
    <property type="evidence" value="ECO:0007669"/>
    <property type="project" value="TreeGrafter"/>
</dbReference>
<dbReference type="GO" id="GO:0003677">
    <property type="term" value="F:DNA binding"/>
    <property type="evidence" value="ECO:0007669"/>
    <property type="project" value="UniProtKB-KW"/>
</dbReference>
<dbReference type="Pfam" id="PF01381">
    <property type="entry name" value="HTH_3"/>
    <property type="match status" value="1"/>
</dbReference>
<evidence type="ECO:0000256" key="1">
    <source>
        <dbReference type="ARBA" id="ARBA00023125"/>
    </source>
</evidence>
<evidence type="ECO:0000313" key="3">
    <source>
        <dbReference type="EMBL" id="WAD02629.1"/>
    </source>
</evidence>
<sequence length="76" mass="8583">MNPLRKARNDLKLTQPEAAKAIGISYSMLSKVEAGNKKPSFDTIEKIVAFYGKSADELFFYTDQSRRVNIQPEEVS</sequence>
<dbReference type="PANTHER" id="PTHR46797">
    <property type="entry name" value="HTH-TYPE TRANSCRIPTIONAL REGULATOR"/>
    <property type="match status" value="1"/>
</dbReference>
<dbReference type="InterPro" id="IPR010982">
    <property type="entry name" value="Lambda_DNA-bd_dom_sf"/>
</dbReference>